<feature type="region of interest" description="Disordered" evidence="1">
    <location>
        <begin position="92"/>
        <end position="114"/>
    </location>
</feature>
<reference evidence="2 3" key="1">
    <citation type="submission" date="2020-02" db="EMBL/GenBank/DDBJ databases">
        <authorList>
            <person name="Zhang X.-Y."/>
        </authorList>
    </citation>
    <scope>NUCLEOTIDE SEQUENCE [LARGE SCALE GENOMIC DNA]</scope>
    <source>
        <strain evidence="2 3">C33</strain>
    </source>
</reference>
<protein>
    <recommendedName>
        <fullName evidence="4">YtxH domain-containing protein</fullName>
    </recommendedName>
</protein>
<evidence type="ECO:0000256" key="1">
    <source>
        <dbReference type="SAM" id="MobiDB-lite"/>
    </source>
</evidence>
<feature type="compositionally biased region" description="Low complexity" evidence="1">
    <location>
        <begin position="196"/>
        <end position="209"/>
    </location>
</feature>
<accession>A0A845UZ10</accession>
<evidence type="ECO:0000313" key="2">
    <source>
        <dbReference type="EMBL" id="NDY94306.1"/>
    </source>
</evidence>
<sequence length="218" mass="21817">MYDQPPRGSGCNQEEGPDPAQQQAAGGPPPGYGWGYYGPPPGAPGTWGPYAAGPDAATMPGWGPMGPGYGPVYGPGPHGMAGHGPGGGYGPGAGYGPGGAPGMQGQGPGGGRGPGMEQIIEEMAAGSGLAGLGKLLDFEDTDFWKGALVGAAAVLLLTNETVQQSLFKSGVKARDVVEKGLDSLRPKAAEEETEPAAKPAPAKTRSTTTRTKKKESSS</sequence>
<dbReference type="EMBL" id="JAAGSC010000023">
    <property type="protein sequence ID" value="NDY94306.1"/>
    <property type="molecule type" value="Genomic_DNA"/>
</dbReference>
<comment type="caution">
    <text evidence="2">The sequence shown here is derived from an EMBL/GenBank/DDBJ whole genome shotgun (WGS) entry which is preliminary data.</text>
</comment>
<organism evidence="2 3">
    <name type="scientific">Wenzhouxiangella limi</name>
    <dbReference type="NCBI Taxonomy" id="2707351"/>
    <lineage>
        <taxon>Bacteria</taxon>
        <taxon>Pseudomonadati</taxon>
        <taxon>Pseudomonadota</taxon>
        <taxon>Gammaproteobacteria</taxon>
        <taxon>Chromatiales</taxon>
        <taxon>Wenzhouxiangellaceae</taxon>
        <taxon>Wenzhouxiangella</taxon>
    </lineage>
</organism>
<dbReference type="RefSeq" id="WP_164208726.1">
    <property type="nucleotide sequence ID" value="NZ_JAAGSC010000023.1"/>
</dbReference>
<feature type="region of interest" description="Disordered" evidence="1">
    <location>
        <begin position="183"/>
        <end position="218"/>
    </location>
</feature>
<keyword evidence="3" id="KW-1185">Reference proteome</keyword>
<evidence type="ECO:0008006" key="4">
    <source>
        <dbReference type="Google" id="ProtNLM"/>
    </source>
</evidence>
<dbReference type="Proteomes" id="UP000484885">
    <property type="component" value="Unassembled WGS sequence"/>
</dbReference>
<name>A0A845UZ10_9GAMM</name>
<feature type="region of interest" description="Disordered" evidence="1">
    <location>
        <begin position="1"/>
        <end position="49"/>
    </location>
</feature>
<gene>
    <name evidence="2" type="ORF">G3I74_00985</name>
</gene>
<dbReference type="AlphaFoldDB" id="A0A845UZ10"/>
<evidence type="ECO:0000313" key="3">
    <source>
        <dbReference type="Proteomes" id="UP000484885"/>
    </source>
</evidence>
<proteinExistence type="predicted"/>